<feature type="region of interest" description="Disordered" evidence="1">
    <location>
        <begin position="42"/>
        <end position="69"/>
    </location>
</feature>
<evidence type="ECO:0000313" key="3">
    <source>
        <dbReference type="RefSeq" id="XP_040964616.1"/>
    </source>
</evidence>
<gene>
    <name evidence="3" type="primary">LOC121225018</name>
</gene>
<feature type="compositionally biased region" description="Basic and acidic residues" evidence="1">
    <location>
        <begin position="42"/>
        <end position="65"/>
    </location>
</feature>
<dbReference type="Proteomes" id="UP000818029">
    <property type="component" value="Chromosome D13"/>
</dbReference>
<feature type="region of interest" description="Disordered" evidence="1">
    <location>
        <begin position="96"/>
        <end position="141"/>
    </location>
</feature>
<protein>
    <submittedName>
        <fullName evidence="3">Uncharacterized protein isoform X1</fullName>
    </submittedName>
</protein>
<reference evidence="3" key="2">
    <citation type="submission" date="2025-08" db="UniProtKB">
        <authorList>
            <consortium name="RefSeq"/>
        </authorList>
    </citation>
    <scope>IDENTIFICATION</scope>
</reference>
<keyword evidence="2" id="KW-1185">Reference proteome</keyword>
<evidence type="ECO:0000313" key="2">
    <source>
        <dbReference type="Proteomes" id="UP000818029"/>
    </source>
</evidence>
<dbReference type="GeneID" id="121225018"/>
<sequence length="209" mass="23548">MKSEGSDNEEDWDPVVVLASLKNAKFHEKAALELENAKREVLEGIGIGKDKKDKEEASPEDKDNEVTATMEGCEADIALILDSLANAMLDEKTASELKKAKTRSLKDEGSSSDIHGRNDESGQKQRYLTRERSPPPPTQFMGRSRLDTISNSKSMENYLNPSILPYDGRTTSAVASSWLDTVLHSWDRRFKSYFCMFHFLVESLGFFKF</sequence>
<reference evidence="2" key="1">
    <citation type="journal article" date="2020" name="Nat. Genet.">
        <title>Genomic diversifications of five Gossypium allopolyploid species and their impact on cotton improvement.</title>
        <authorList>
            <person name="Chen Z.J."/>
            <person name="Sreedasyam A."/>
            <person name="Ando A."/>
            <person name="Song Q."/>
            <person name="De Santiago L.M."/>
            <person name="Hulse-Kemp A.M."/>
            <person name="Ding M."/>
            <person name="Ye W."/>
            <person name="Kirkbride R.C."/>
            <person name="Jenkins J."/>
            <person name="Plott C."/>
            <person name="Lovell J."/>
            <person name="Lin Y.M."/>
            <person name="Vaughn R."/>
            <person name="Liu B."/>
            <person name="Simpson S."/>
            <person name="Scheffler B.E."/>
            <person name="Wen L."/>
            <person name="Saski C.A."/>
            <person name="Grover C.E."/>
            <person name="Hu G."/>
            <person name="Conover J.L."/>
            <person name="Carlson J.W."/>
            <person name="Shu S."/>
            <person name="Boston L.B."/>
            <person name="Williams M."/>
            <person name="Peterson D.G."/>
            <person name="McGee K."/>
            <person name="Jones D.C."/>
            <person name="Wendel J.F."/>
            <person name="Stelly D.M."/>
            <person name="Grimwood J."/>
            <person name="Schmutz J."/>
        </authorList>
    </citation>
    <scope>NUCLEOTIDE SEQUENCE [LARGE SCALE GENOMIC DNA]</scope>
    <source>
        <strain evidence="2">cv. TM-1</strain>
    </source>
</reference>
<feature type="compositionally biased region" description="Basic and acidic residues" evidence="1">
    <location>
        <begin position="96"/>
        <end position="133"/>
    </location>
</feature>
<dbReference type="RefSeq" id="XP_040964616.1">
    <property type="nucleotide sequence ID" value="XM_041108682.1"/>
</dbReference>
<evidence type="ECO:0000256" key="1">
    <source>
        <dbReference type="SAM" id="MobiDB-lite"/>
    </source>
</evidence>
<proteinExistence type="predicted"/>
<accession>A0ABM3BC25</accession>
<organism evidence="2 3">
    <name type="scientific">Gossypium hirsutum</name>
    <name type="common">Upland cotton</name>
    <name type="synonym">Gossypium mexicanum</name>
    <dbReference type="NCBI Taxonomy" id="3635"/>
    <lineage>
        <taxon>Eukaryota</taxon>
        <taxon>Viridiplantae</taxon>
        <taxon>Streptophyta</taxon>
        <taxon>Embryophyta</taxon>
        <taxon>Tracheophyta</taxon>
        <taxon>Spermatophyta</taxon>
        <taxon>Magnoliopsida</taxon>
        <taxon>eudicotyledons</taxon>
        <taxon>Gunneridae</taxon>
        <taxon>Pentapetalae</taxon>
        <taxon>rosids</taxon>
        <taxon>malvids</taxon>
        <taxon>Malvales</taxon>
        <taxon>Malvaceae</taxon>
        <taxon>Malvoideae</taxon>
        <taxon>Gossypium</taxon>
    </lineage>
</organism>
<name>A0ABM3BC25_GOSHI</name>